<dbReference type="PROSITE" id="PS51857">
    <property type="entry name" value="CSD_2"/>
    <property type="match status" value="1"/>
</dbReference>
<evidence type="ECO:0000313" key="3">
    <source>
        <dbReference type="EMBL" id="QIZ76824.1"/>
    </source>
</evidence>
<dbReference type="SMART" id="SM00357">
    <property type="entry name" value="CSP"/>
    <property type="match status" value="1"/>
</dbReference>
<gene>
    <name evidence="3" type="ORF">HER31_07995</name>
</gene>
<keyword evidence="4" id="KW-1185">Reference proteome</keyword>
<name>A0A6H1UCQ9_9GAMM</name>
<dbReference type="RefSeq" id="WP_168660085.1">
    <property type="nucleotide sequence ID" value="NZ_CP051180.1"/>
</dbReference>
<dbReference type="Proteomes" id="UP000501602">
    <property type="component" value="Chromosome"/>
</dbReference>
<protein>
    <submittedName>
        <fullName evidence="3">Cold shock domain-containing protein</fullName>
    </submittedName>
</protein>
<dbReference type="SUPFAM" id="SSF50249">
    <property type="entry name" value="Nucleic acid-binding proteins"/>
    <property type="match status" value="1"/>
</dbReference>
<dbReference type="CDD" id="cd04458">
    <property type="entry name" value="CSP_CDS"/>
    <property type="match status" value="1"/>
</dbReference>
<dbReference type="InterPro" id="IPR011129">
    <property type="entry name" value="CSD"/>
</dbReference>
<sequence>MKKNGTIKKVLADEGFGFIKCKGLQKDVFFHKSKNSTFSKLKSGQLVEFDLFKTAKGYEARNMEVCETTTIEQKVNGFIFTKNHKPKYGTVTRSTYIESPWFNSPQEGRNYLEKAAKHAGCNAILSLACERQERSKGGNHYGTYHSFNGYMAVVTENVAIKKDELSESFKESQRIQLNAIQRRAKLESLSSRSQKDDQDSFDPHQLFSALFIFFVIAAIVFGNS</sequence>
<feature type="transmembrane region" description="Helical" evidence="1">
    <location>
        <begin position="206"/>
        <end position="223"/>
    </location>
</feature>
<accession>A0A6H1UCQ9</accession>
<dbReference type="EMBL" id="CP051180">
    <property type="protein sequence ID" value="QIZ76824.1"/>
    <property type="molecule type" value="Genomic_DNA"/>
</dbReference>
<evidence type="ECO:0000313" key="4">
    <source>
        <dbReference type="Proteomes" id="UP000501602"/>
    </source>
</evidence>
<dbReference type="Pfam" id="PF00313">
    <property type="entry name" value="CSD"/>
    <property type="match status" value="1"/>
</dbReference>
<dbReference type="GO" id="GO:0005829">
    <property type="term" value="C:cytosol"/>
    <property type="evidence" value="ECO:0007669"/>
    <property type="project" value="UniProtKB-ARBA"/>
</dbReference>
<dbReference type="InterPro" id="IPR002059">
    <property type="entry name" value="CSP_DNA-bd"/>
</dbReference>
<keyword evidence="1" id="KW-1133">Transmembrane helix</keyword>
<proteinExistence type="predicted"/>
<dbReference type="Gene3D" id="2.40.50.140">
    <property type="entry name" value="Nucleic acid-binding proteins"/>
    <property type="match status" value="1"/>
</dbReference>
<keyword evidence="1" id="KW-0812">Transmembrane</keyword>
<dbReference type="InterPro" id="IPR012340">
    <property type="entry name" value="NA-bd_OB-fold"/>
</dbReference>
<reference evidence="3 4" key="1">
    <citation type="submission" date="2020-04" db="EMBL/GenBank/DDBJ databases">
        <title>Ferrimonas sp. S7 isolated from sea water.</title>
        <authorList>
            <person name="Bae S.S."/>
            <person name="Baek K."/>
        </authorList>
    </citation>
    <scope>NUCLEOTIDE SEQUENCE [LARGE SCALE GENOMIC DNA]</scope>
    <source>
        <strain evidence="3 4">S7</strain>
    </source>
</reference>
<organism evidence="3 4">
    <name type="scientific">Ferrimonas lipolytica</name>
    <dbReference type="NCBI Taxonomy" id="2724191"/>
    <lineage>
        <taxon>Bacteria</taxon>
        <taxon>Pseudomonadati</taxon>
        <taxon>Pseudomonadota</taxon>
        <taxon>Gammaproteobacteria</taxon>
        <taxon>Alteromonadales</taxon>
        <taxon>Ferrimonadaceae</taxon>
        <taxon>Ferrimonas</taxon>
    </lineage>
</organism>
<dbReference type="AlphaFoldDB" id="A0A6H1UCQ9"/>
<feature type="domain" description="CSD" evidence="2">
    <location>
        <begin position="2"/>
        <end position="65"/>
    </location>
</feature>
<dbReference type="GO" id="GO:0003676">
    <property type="term" value="F:nucleic acid binding"/>
    <property type="evidence" value="ECO:0007669"/>
    <property type="project" value="InterPro"/>
</dbReference>
<dbReference type="KEGG" id="fes:HER31_07995"/>
<evidence type="ECO:0000256" key="1">
    <source>
        <dbReference type="SAM" id="Phobius"/>
    </source>
</evidence>
<keyword evidence="1" id="KW-0472">Membrane</keyword>
<evidence type="ECO:0000259" key="2">
    <source>
        <dbReference type="PROSITE" id="PS51857"/>
    </source>
</evidence>